<comment type="caution">
    <text evidence="1">The sequence shown here is derived from an EMBL/GenBank/DDBJ whole genome shotgun (WGS) entry which is preliminary data.</text>
</comment>
<organism evidence="1 2">
    <name type="scientific">Glycomyces paridis</name>
    <dbReference type="NCBI Taxonomy" id="2126555"/>
    <lineage>
        <taxon>Bacteria</taxon>
        <taxon>Bacillati</taxon>
        <taxon>Actinomycetota</taxon>
        <taxon>Actinomycetes</taxon>
        <taxon>Glycomycetales</taxon>
        <taxon>Glycomycetaceae</taxon>
        <taxon>Glycomyces</taxon>
    </lineage>
</organism>
<dbReference type="Proteomes" id="UP000305792">
    <property type="component" value="Unassembled WGS sequence"/>
</dbReference>
<proteinExistence type="predicted"/>
<accession>A0A4S8P8Z1</accession>
<reference evidence="1 2" key="1">
    <citation type="journal article" date="2018" name="Int. J. Syst. Evol. Microbiol.">
        <title>Glycomyces paridis sp. nov., isolated from the medicinal plant Paris polyphylla.</title>
        <authorList>
            <person name="Fang X.M."/>
            <person name="Bai J.L."/>
            <person name="Su J."/>
            <person name="Zhao L.L."/>
            <person name="Liu H.Y."/>
            <person name="Ma B.P."/>
            <person name="Zhang Y.Q."/>
            <person name="Yu L.Y."/>
        </authorList>
    </citation>
    <scope>NUCLEOTIDE SEQUENCE [LARGE SCALE GENOMIC DNA]</scope>
    <source>
        <strain evidence="1 2">CPCC 204357</strain>
    </source>
</reference>
<gene>
    <name evidence="1" type="ORF">E9998_16970</name>
</gene>
<name>A0A4S8P8Z1_9ACTN</name>
<evidence type="ECO:0000313" key="1">
    <source>
        <dbReference type="EMBL" id="THV26687.1"/>
    </source>
</evidence>
<evidence type="ECO:0000313" key="2">
    <source>
        <dbReference type="Proteomes" id="UP000305792"/>
    </source>
</evidence>
<dbReference type="AlphaFoldDB" id="A0A4S8P8Z1"/>
<keyword evidence="2" id="KW-1185">Reference proteome</keyword>
<protein>
    <submittedName>
        <fullName evidence="1">Uncharacterized protein</fullName>
    </submittedName>
</protein>
<dbReference type="EMBL" id="STGX01000013">
    <property type="protein sequence ID" value="THV26687.1"/>
    <property type="molecule type" value="Genomic_DNA"/>
</dbReference>
<sequence length="129" mass="14021">MHSTAAGPLRLTWSPPLLDRIRALIAAGAVDVVWATTWCPDVALLERLWDFPPLARAWTADLYGSAAAGAKYGAATEVELAGRPLVWTDDEFADDLSDPDRLEIRPRALHGLSPRDLDAVESFIARCGP</sequence>